<dbReference type="InterPro" id="IPR018357">
    <property type="entry name" value="Hexapep_transf_CS"/>
</dbReference>
<name>A0A6C0ICT7_9ZZZZ</name>
<protein>
    <recommendedName>
        <fullName evidence="3">Acetyltransferase</fullName>
    </recommendedName>
</protein>
<proteinExistence type="predicted"/>
<sequence length="209" mass="24063">MSMEKGLHTYIGHGTKVLFWNHLDESQSIVRIGHYSSLAKNILFYVDGNHRTDHASSFPFYELGLNDDPRNKNGWGRGAPVVGNDVWIGNHVSVLSGVHIGDGAVVGAHSVVTKDVPPYAMVGGNPARIFKYRFPEEMRQRFLDTRWWDLPETFVLKELAPVQYDAELFLQRVEKWHRHHPPTPSSLWRRVWGWVVQRHTNFFKVGHTV</sequence>
<dbReference type="PANTHER" id="PTHR43300">
    <property type="entry name" value="ACETYLTRANSFERASE"/>
    <property type="match status" value="1"/>
</dbReference>
<dbReference type="AlphaFoldDB" id="A0A6C0ICT7"/>
<accession>A0A6C0ICT7</accession>
<evidence type="ECO:0008006" key="3">
    <source>
        <dbReference type="Google" id="ProtNLM"/>
    </source>
</evidence>
<dbReference type="EMBL" id="MN740156">
    <property type="protein sequence ID" value="QHT90692.1"/>
    <property type="molecule type" value="Genomic_DNA"/>
</dbReference>
<dbReference type="Pfam" id="PF00132">
    <property type="entry name" value="Hexapep"/>
    <property type="match status" value="1"/>
</dbReference>
<evidence type="ECO:0000256" key="1">
    <source>
        <dbReference type="ARBA" id="ARBA00022679"/>
    </source>
</evidence>
<dbReference type="InterPro" id="IPR011004">
    <property type="entry name" value="Trimer_LpxA-like_sf"/>
</dbReference>
<dbReference type="Gene3D" id="2.160.10.10">
    <property type="entry name" value="Hexapeptide repeat proteins"/>
    <property type="match status" value="1"/>
</dbReference>
<keyword evidence="1" id="KW-0808">Transferase</keyword>
<dbReference type="GO" id="GO:0016740">
    <property type="term" value="F:transferase activity"/>
    <property type="evidence" value="ECO:0007669"/>
    <property type="project" value="UniProtKB-KW"/>
</dbReference>
<dbReference type="PROSITE" id="PS00101">
    <property type="entry name" value="HEXAPEP_TRANSFERASES"/>
    <property type="match status" value="1"/>
</dbReference>
<dbReference type="InterPro" id="IPR050179">
    <property type="entry name" value="Trans_hexapeptide_repeat"/>
</dbReference>
<dbReference type="SUPFAM" id="SSF51161">
    <property type="entry name" value="Trimeric LpxA-like enzymes"/>
    <property type="match status" value="1"/>
</dbReference>
<evidence type="ECO:0000313" key="2">
    <source>
        <dbReference type="EMBL" id="QHT90692.1"/>
    </source>
</evidence>
<dbReference type="InterPro" id="IPR001451">
    <property type="entry name" value="Hexapep"/>
</dbReference>
<organism evidence="2">
    <name type="scientific">viral metagenome</name>
    <dbReference type="NCBI Taxonomy" id="1070528"/>
    <lineage>
        <taxon>unclassified sequences</taxon>
        <taxon>metagenomes</taxon>
        <taxon>organismal metagenomes</taxon>
    </lineage>
</organism>
<dbReference type="PANTHER" id="PTHR43300:SF11">
    <property type="entry name" value="ACETYLTRANSFERASE RV3034C-RELATED"/>
    <property type="match status" value="1"/>
</dbReference>
<dbReference type="CDD" id="cd03349">
    <property type="entry name" value="LbH_XAT"/>
    <property type="match status" value="1"/>
</dbReference>
<reference evidence="2" key="1">
    <citation type="journal article" date="2020" name="Nature">
        <title>Giant virus diversity and host interactions through global metagenomics.</title>
        <authorList>
            <person name="Schulz F."/>
            <person name="Roux S."/>
            <person name="Paez-Espino D."/>
            <person name="Jungbluth S."/>
            <person name="Walsh D.A."/>
            <person name="Denef V.J."/>
            <person name="McMahon K.D."/>
            <person name="Konstantinidis K.T."/>
            <person name="Eloe-Fadrosh E.A."/>
            <person name="Kyrpides N.C."/>
            <person name="Woyke T."/>
        </authorList>
    </citation>
    <scope>NUCLEOTIDE SEQUENCE</scope>
    <source>
        <strain evidence="2">GVMAG-M-3300023184-71</strain>
    </source>
</reference>